<evidence type="ECO:0000256" key="2">
    <source>
        <dbReference type="ARBA" id="ARBA00008622"/>
    </source>
</evidence>
<evidence type="ECO:0000256" key="1">
    <source>
        <dbReference type="ARBA" id="ARBA00004651"/>
    </source>
</evidence>
<dbReference type="SUPFAM" id="SSF81660">
    <property type="entry name" value="Metal cation-transporting ATPase, ATP-binding domain N"/>
    <property type="match status" value="1"/>
</dbReference>
<reference evidence="14 15" key="1">
    <citation type="submission" date="2017-10" db="EMBL/GenBank/DDBJ databases">
        <title>Sequencing the genomes of 1000 actinobacteria strains.</title>
        <authorList>
            <person name="Klenk H.-P."/>
        </authorList>
    </citation>
    <scope>NUCLEOTIDE SEQUENCE [LARGE SCALE GENOMIC DNA]</scope>
    <source>
        <strain evidence="14 15">DSM 20688</strain>
    </source>
</reference>
<dbReference type="OrthoDB" id="197262at2"/>
<evidence type="ECO:0000259" key="13">
    <source>
        <dbReference type="Pfam" id="PF01292"/>
    </source>
</evidence>
<dbReference type="GO" id="GO:0005506">
    <property type="term" value="F:iron ion binding"/>
    <property type="evidence" value="ECO:0007669"/>
    <property type="project" value="InterPro"/>
</dbReference>
<proteinExistence type="inferred from homology"/>
<dbReference type="InterPro" id="IPR011577">
    <property type="entry name" value="Cyt_b561_bac/Ni-Hgenase"/>
</dbReference>
<evidence type="ECO:0000313" key="15">
    <source>
        <dbReference type="Proteomes" id="UP000221653"/>
    </source>
</evidence>
<feature type="domain" description="Cytochrome b561 bacterial/Ni-hydrogenase" evidence="13">
    <location>
        <begin position="176"/>
        <end position="380"/>
    </location>
</feature>
<dbReference type="Gene3D" id="1.20.950.20">
    <property type="entry name" value="Transmembrane di-heme cytochromes, Chain C"/>
    <property type="match status" value="1"/>
</dbReference>
<keyword evidence="5" id="KW-0349">Heme</keyword>
<evidence type="ECO:0000256" key="12">
    <source>
        <dbReference type="SAM" id="Phobius"/>
    </source>
</evidence>
<dbReference type="SUPFAM" id="SSF81342">
    <property type="entry name" value="Transmembrane di-heme cytochromes"/>
    <property type="match status" value="1"/>
</dbReference>
<protein>
    <submittedName>
        <fullName evidence="14">Ni/Fe-hydrogenase b-type cytochrome subunit</fullName>
    </submittedName>
</protein>
<comment type="similarity">
    <text evidence="2">Belongs to the HupC/HyaC/HydC family.</text>
</comment>
<dbReference type="PANTHER" id="PTHR30485">
    <property type="entry name" value="NI/FE-HYDROGENASE 1 B-TYPE CYTOCHROME SUBUNIT"/>
    <property type="match status" value="1"/>
</dbReference>
<evidence type="ECO:0000256" key="7">
    <source>
        <dbReference type="ARBA" id="ARBA00022723"/>
    </source>
</evidence>
<dbReference type="Proteomes" id="UP000221653">
    <property type="component" value="Unassembled WGS sequence"/>
</dbReference>
<dbReference type="GO" id="GO:0000166">
    <property type="term" value="F:nucleotide binding"/>
    <property type="evidence" value="ECO:0007669"/>
    <property type="project" value="InterPro"/>
</dbReference>
<keyword evidence="10" id="KW-0408">Iron</keyword>
<evidence type="ECO:0000256" key="9">
    <source>
        <dbReference type="ARBA" id="ARBA00022989"/>
    </source>
</evidence>
<keyword evidence="7" id="KW-0479">Metal-binding</keyword>
<dbReference type="GO" id="GO:0022904">
    <property type="term" value="P:respiratory electron transport chain"/>
    <property type="evidence" value="ECO:0007669"/>
    <property type="project" value="InterPro"/>
</dbReference>
<dbReference type="InterPro" id="IPR000516">
    <property type="entry name" value="Ni-dep_Hydgase_cyt-B"/>
</dbReference>
<evidence type="ECO:0000256" key="8">
    <source>
        <dbReference type="ARBA" id="ARBA00022982"/>
    </source>
</evidence>
<gene>
    <name evidence="14" type="ORF">ATK06_1546</name>
</gene>
<dbReference type="AlphaFoldDB" id="A0A2A9DQJ3"/>
<accession>A0A2A9DQJ3</accession>
<dbReference type="GO" id="GO:0020037">
    <property type="term" value="F:heme binding"/>
    <property type="evidence" value="ECO:0007669"/>
    <property type="project" value="TreeGrafter"/>
</dbReference>
<comment type="subcellular location">
    <subcellularLocation>
        <location evidence="1">Cell membrane</location>
        <topology evidence="1">Multi-pass membrane protein</topology>
    </subcellularLocation>
</comment>
<evidence type="ECO:0000256" key="6">
    <source>
        <dbReference type="ARBA" id="ARBA00022692"/>
    </source>
</evidence>
<keyword evidence="6 12" id="KW-0812">Transmembrane</keyword>
<feature type="transmembrane region" description="Helical" evidence="12">
    <location>
        <begin position="222"/>
        <end position="245"/>
    </location>
</feature>
<dbReference type="GO" id="GO:0009055">
    <property type="term" value="F:electron transfer activity"/>
    <property type="evidence" value="ECO:0007669"/>
    <property type="project" value="InterPro"/>
</dbReference>
<evidence type="ECO:0000256" key="3">
    <source>
        <dbReference type="ARBA" id="ARBA00022448"/>
    </source>
</evidence>
<evidence type="ECO:0000256" key="4">
    <source>
        <dbReference type="ARBA" id="ARBA00022475"/>
    </source>
</evidence>
<evidence type="ECO:0000256" key="11">
    <source>
        <dbReference type="ARBA" id="ARBA00023136"/>
    </source>
</evidence>
<feature type="transmembrane region" description="Helical" evidence="12">
    <location>
        <begin position="300"/>
        <end position="318"/>
    </location>
</feature>
<organism evidence="14 15">
    <name type="scientific">Corynebacterium renale</name>
    <dbReference type="NCBI Taxonomy" id="1724"/>
    <lineage>
        <taxon>Bacteria</taxon>
        <taxon>Bacillati</taxon>
        <taxon>Actinomycetota</taxon>
        <taxon>Actinomycetes</taxon>
        <taxon>Mycobacteriales</taxon>
        <taxon>Corynebacteriaceae</taxon>
        <taxon>Corynebacterium</taxon>
    </lineage>
</organism>
<keyword evidence="4" id="KW-1003">Cell membrane</keyword>
<keyword evidence="11 12" id="KW-0472">Membrane</keyword>
<dbReference type="PANTHER" id="PTHR30485:SF0">
    <property type="entry name" value="NI_FE-HYDROGENASE 1 B-TYPE CYTOCHROME SUBUNIT-RELATED"/>
    <property type="match status" value="1"/>
</dbReference>
<evidence type="ECO:0000256" key="5">
    <source>
        <dbReference type="ARBA" id="ARBA00022617"/>
    </source>
</evidence>
<dbReference type="Gene3D" id="3.40.1110.10">
    <property type="entry name" value="Calcium-transporting ATPase, cytoplasmic domain N"/>
    <property type="match status" value="1"/>
</dbReference>
<dbReference type="InterPro" id="IPR051542">
    <property type="entry name" value="Hydrogenase_cytochrome"/>
</dbReference>
<keyword evidence="3" id="KW-0813">Transport</keyword>
<keyword evidence="9 12" id="KW-1133">Transmembrane helix</keyword>
<keyword evidence="15" id="KW-1185">Reference proteome</keyword>
<feature type="transmembrane region" description="Helical" evidence="12">
    <location>
        <begin position="185"/>
        <end position="202"/>
    </location>
</feature>
<dbReference type="InterPro" id="IPR023299">
    <property type="entry name" value="ATPase_P-typ_cyto_dom_N"/>
</dbReference>
<evidence type="ECO:0000256" key="10">
    <source>
        <dbReference type="ARBA" id="ARBA00023004"/>
    </source>
</evidence>
<name>A0A2A9DQJ3_9CORY</name>
<dbReference type="RefSeq" id="WP_098389126.1">
    <property type="nucleotide sequence ID" value="NZ_LS483464.1"/>
</dbReference>
<evidence type="ECO:0000313" key="14">
    <source>
        <dbReference type="EMBL" id="PFG28435.1"/>
    </source>
</evidence>
<dbReference type="STRING" id="1724.GCA_001044175_01154"/>
<dbReference type="EMBL" id="PDJF01000001">
    <property type="protein sequence ID" value="PFG28435.1"/>
    <property type="molecule type" value="Genomic_DNA"/>
</dbReference>
<sequence length="397" mass="44486">MSNTLQPTHAKDMAIRVYQAFAVDTLSPTEILAAAAVAPKGSQDPVDQALVGSLKANRPDLTPEYVDAAHFELATPERRYSVAHTDTADIIRGDMDSVVEASVSNRAQRALLRKNARAMHKLGWRCLGVAVAEKDLLGNVGDMRLQGFVALAPVSAGKLAADVNDNPSDWVRVELWPAALRWQHWINLFLIILLTLTGYYIMDPFFGQQPGQDTGYLMGWIRFAHIASGFAWIVLALWRVWLLCVSKQRQNQWRSLWPIYSKEDAKNILRTAQHYLFLGKEEPPLYIGHNGLQQISYSGIYGLCILQIISGMALYALAKPATWYWDIVRLPVDWFGVPWVRLGHALIMFIIWVFVVIHVYLVIRADSVEKYSGLSAMLNGGLWLHRGGNPVDGPRIG</sequence>
<feature type="transmembrane region" description="Helical" evidence="12">
    <location>
        <begin position="338"/>
        <end position="363"/>
    </location>
</feature>
<dbReference type="PRINTS" id="PR00161">
    <property type="entry name" value="NIHGNASECYTB"/>
</dbReference>
<dbReference type="NCBIfam" id="TIGR02125">
    <property type="entry name" value="CytB-hydogenase"/>
    <property type="match status" value="1"/>
</dbReference>
<dbReference type="Pfam" id="PF01292">
    <property type="entry name" value="Ni_hydr_CYTB"/>
    <property type="match status" value="1"/>
</dbReference>
<dbReference type="InterPro" id="IPR016174">
    <property type="entry name" value="Di-haem_cyt_TM"/>
</dbReference>
<dbReference type="GO" id="GO:0005886">
    <property type="term" value="C:plasma membrane"/>
    <property type="evidence" value="ECO:0007669"/>
    <property type="project" value="UniProtKB-SubCell"/>
</dbReference>
<comment type="caution">
    <text evidence="14">The sequence shown here is derived from an EMBL/GenBank/DDBJ whole genome shotgun (WGS) entry which is preliminary data.</text>
</comment>
<keyword evidence="8" id="KW-0249">Electron transport</keyword>